<comment type="caution">
    <text evidence="2">The sequence shown here is derived from an EMBL/GenBank/DDBJ whole genome shotgun (WGS) entry which is preliminary data.</text>
</comment>
<dbReference type="STRING" id="1298598.JCM21714_3700"/>
<keyword evidence="3" id="KW-1185">Reference proteome</keyword>
<protein>
    <submittedName>
        <fullName evidence="2">Phosphoesterase</fullName>
    </submittedName>
</protein>
<dbReference type="InterPro" id="IPR013783">
    <property type="entry name" value="Ig-like_fold"/>
</dbReference>
<sequence>MSGINTYFQNGVTIGDSVIHIFDDWIAQWETITVKIEPEQLDIGDNTITIRAGNKATSWEGDPGENRDDYNLRNVRLVLSNGTEIRDVNHADPTTVYDMGDEGTYRVAEDFIFTISDQQATSIAYKWDTTAVADGEHTINVRDLDESIEANVFIDNTAPAVSTNVEEGKEYKGGVFEINATFTDAIAGIESSRVLLDGKEIDIPYATSSGKLTSGSHELKLEATDKVGNQATKVVTFSVVNENPDKPVSDTDASQPINGDPILKVNVLDPTNDAVDVTFYQGYQYTPNDVDRVKSFSNASDIEPPDTQVPSGGDHVYRR</sequence>
<name>W4VNX2_9BACI</name>
<evidence type="ECO:0000313" key="2">
    <source>
        <dbReference type="EMBL" id="GAE94538.1"/>
    </source>
</evidence>
<proteinExistence type="predicted"/>
<evidence type="ECO:0000313" key="3">
    <source>
        <dbReference type="Proteomes" id="UP000019102"/>
    </source>
</evidence>
<accession>W4VNX2</accession>
<reference evidence="2 3" key="1">
    <citation type="journal article" date="2014" name="Genome Announc.">
        <title>Draft Genome Sequence of the Boron-Tolerant and Moderately Halotolerant Bacterium Gracilibacillus boraciitolerans JCM 21714T.</title>
        <authorList>
            <person name="Ahmed I."/>
            <person name="Oshima K."/>
            <person name="Suda W."/>
            <person name="Kitamura K."/>
            <person name="Iida T."/>
            <person name="Ohmori Y."/>
            <person name="Fujiwara T."/>
            <person name="Hattori M."/>
            <person name="Ohkuma M."/>
        </authorList>
    </citation>
    <scope>NUCLEOTIDE SEQUENCE [LARGE SCALE GENOMIC DNA]</scope>
    <source>
        <strain evidence="2 3">JCM 21714</strain>
    </source>
</reference>
<evidence type="ECO:0000256" key="1">
    <source>
        <dbReference type="SAM" id="MobiDB-lite"/>
    </source>
</evidence>
<dbReference type="Gene3D" id="2.60.40.10">
    <property type="entry name" value="Immunoglobulins"/>
    <property type="match status" value="1"/>
</dbReference>
<dbReference type="AlphaFoldDB" id="W4VNX2"/>
<dbReference type="OrthoDB" id="9801679at2"/>
<feature type="region of interest" description="Disordered" evidence="1">
    <location>
        <begin position="297"/>
        <end position="319"/>
    </location>
</feature>
<gene>
    <name evidence="2" type="ORF">JCM21714_3700</name>
</gene>
<dbReference type="EMBL" id="BAVS01000026">
    <property type="protein sequence ID" value="GAE94538.1"/>
    <property type="molecule type" value="Genomic_DNA"/>
</dbReference>
<dbReference type="RefSeq" id="WP_052000680.1">
    <property type="nucleotide sequence ID" value="NZ_BAVS01000026.1"/>
</dbReference>
<organism evidence="2 3">
    <name type="scientific">Gracilibacillus boraciitolerans JCM 21714</name>
    <dbReference type="NCBI Taxonomy" id="1298598"/>
    <lineage>
        <taxon>Bacteria</taxon>
        <taxon>Bacillati</taxon>
        <taxon>Bacillota</taxon>
        <taxon>Bacilli</taxon>
        <taxon>Bacillales</taxon>
        <taxon>Bacillaceae</taxon>
        <taxon>Gracilibacillus</taxon>
    </lineage>
</organism>
<dbReference type="Proteomes" id="UP000019102">
    <property type="component" value="Unassembled WGS sequence"/>
</dbReference>
<dbReference type="eggNOG" id="COG1409">
    <property type="taxonomic scope" value="Bacteria"/>
</dbReference>